<evidence type="ECO:0000256" key="2">
    <source>
        <dbReference type="SAM" id="Phobius"/>
    </source>
</evidence>
<feature type="transmembrane region" description="Helical" evidence="2">
    <location>
        <begin position="250"/>
        <end position="269"/>
    </location>
</feature>
<dbReference type="OrthoDB" id="3346544at2759"/>
<dbReference type="InParanoid" id="A0A409XEH9"/>
<organism evidence="3 4">
    <name type="scientific">Psilocybe cyanescens</name>
    <dbReference type="NCBI Taxonomy" id="93625"/>
    <lineage>
        <taxon>Eukaryota</taxon>
        <taxon>Fungi</taxon>
        <taxon>Dikarya</taxon>
        <taxon>Basidiomycota</taxon>
        <taxon>Agaricomycotina</taxon>
        <taxon>Agaricomycetes</taxon>
        <taxon>Agaricomycetidae</taxon>
        <taxon>Agaricales</taxon>
        <taxon>Agaricineae</taxon>
        <taxon>Strophariaceae</taxon>
        <taxon>Psilocybe</taxon>
    </lineage>
</organism>
<sequence length="350" mass="39248">MVTCFPGVYVTLFVSSLSVIFKRKSSNRAVFSAWIFFIGVLLMFIVATLHVALAMYRFIQGYILQVDPKGGIYYLFDFTRWDSVVTYALLGVMLWLGDALVIYRCYHVWNRNFWVILLPLLLFLGIVGKLLSARIMSHVIHDKDLLIVINASTLYWTTHLFDAHFSPKLMLSLLNAVYPLALTQNILTTGLIAFKIWLQHRTSSAFGVVDHGSRLSLMRILVIVVESAMIYTLQLFILIILYFKQDNVQFIVRSAIVPSVGIVFALIAVRVHIAQSTSTLGTGLGTLPAWLDESSGAIERSNQRSSSPVIRGVTFIVGANNLDRDDNSEPFDSPSYSPKSHTGDKLPHVV</sequence>
<proteinExistence type="predicted"/>
<feature type="transmembrane region" description="Helical" evidence="2">
    <location>
        <begin position="6"/>
        <end position="21"/>
    </location>
</feature>
<feature type="transmembrane region" description="Helical" evidence="2">
    <location>
        <begin position="177"/>
        <end position="198"/>
    </location>
</feature>
<feature type="transmembrane region" description="Helical" evidence="2">
    <location>
        <begin position="84"/>
        <end position="106"/>
    </location>
</feature>
<evidence type="ECO:0000313" key="3">
    <source>
        <dbReference type="EMBL" id="PPQ89182.1"/>
    </source>
</evidence>
<protein>
    <submittedName>
        <fullName evidence="3">Uncharacterized protein</fullName>
    </submittedName>
</protein>
<dbReference type="AlphaFoldDB" id="A0A409XEH9"/>
<feature type="transmembrane region" description="Helical" evidence="2">
    <location>
        <begin position="218"/>
        <end position="243"/>
    </location>
</feature>
<keyword evidence="2" id="KW-0472">Membrane</keyword>
<reference evidence="3 4" key="1">
    <citation type="journal article" date="2018" name="Evol. Lett.">
        <title>Horizontal gene cluster transfer increased hallucinogenic mushroom diversity.</title>
        <authorList>
            <person name="Reynolds H.T."/>
            <person name="Vijayakumar V."/>
            <person name="Gluck-Thaler E."/>
            <person name="Korotkin H.B."/>
            <person name="Matheny P.B."/>
            <person name="Slot J.C."/>
        </authorList>
    </citation>
    <scope>NUCLEOTIDE SEQUENCE [LARGE SCALE GENOMIC DNA]</scope>
    <source>
        <strain evidence="3 4">2631</strain>
    </source>
</reference>
<gene>
    <name evidence="3" type="ORF">CVT25_001150</name>
</gene>
<name>A0A409XEH9_PSICY</name>
<comment type="caution">
    <text evidence="3">The sequence shown here is derived from an EMBL/GenBank/DDBJ whole genome shotgun (WGS) entry which is preliminary data.</text>
</comment>
<feature type="transmembrane region" description="Helical" evidence="2">
    <location>
        <begin position="113"/>
        <end position="133"/>
    </location>
</feature>
<feature type="compositionally biased region" description="Basic and acidic residues" evidence="1">
    <location>
        <begin position="341"/>
        <end position="350"/>
    </location>
</feature>
<keyword evidence="4" id="KW-1185">Reference proteome</keyword>
<accession>A0A409XEH9</accession>
<keyword evidence="2" id="KW-1133">Transmembrane helix</keyword>
<keyword evidence="2" id="KW-0812">Transmembrane</keyword>
<evidence type="ECO:0000313" key="4">
    <source>
        <dbReference type="Proteomes" id="UP000283269"/>
    </source>
</evidence>
<evidence type="ECO:0000256" key="1">
    <source>
        <dbReference type="SAM" id="MobiDB-lite"/>
    </source>
</evidence>
<feature type="transmembrane region" description="Helical" evidence="2">
    <location>
        <begin position="33"/>
        <end position="59"/>
    </location>
</feature>
<dbReference type="EMBL" id="NHYD01001927">
    <property type="protein sequence ID" value="PPQ89182.1"/>
    <property type="molecule type" value="Genomic_DNA"/>
</dbReference>
<dbReference type="Proteomes" id="UP000283269">
    <property type="component" value="Unassembled WGS sequence"/>
</dbReference>
<feature type="region of interest" description="Disordered" evidence="1">
    <location>
        <begin position="324"/>
        <end position="350"/>
    </location>
</feature>